<sequence>MKEPETPYEKAAKATIFEPVKKQIANQSLPYEVKFPKYIPFEYEESNVFLYGWDKKNKDVVTHIRYLSIEGYEQIDKNTSKPQQIPHVDYMVSNFERNYSTASESNDHEEIEINEGFTALFTSDDFGKNMQLIWYKDGMEFTLEMNNCGYLQDGKAELIKIAKSI</sequence>
<gene>
    <name evidence="1" type="ORF">JOC48_002872</name>
</gene>
<evidence type="ECO:0008006" key="3">
    <source>
        <dbReference type="Google" id="ProtNLM"/>
    </source>
</evidence>
<protein>
    <recommendedName>
        <fullName evidence="3">DUF4367 domain-containing protein</fullName>
    </recommendedName>
</protein>
<evidence type="ECO:0000313" key="2">
    <source>
        <dbReference type="Proteomes" id="UP001296943"/>
    </source>
</evidence>
<dbReference type="EMBL" id="JAFBDR010000016">
    <property type="protein sequence ID" value="MBM7572369.1"/>
    <property type="molecule type" value="Genomic_DNA"/>
</dbReference>
<name>A0ABS2N2Q1_9BACI</name>
<dbReference type="Proteomes" id="UP001296943">
    <property type="component" value="Unassembled WGS sequence"/>
</dbReference>
<proteinExistence type="predicted"/>
<keyword evidence="2" id="KW-1185">Reference proteome</keyword>
<evidence type="ECO:0000313" key="1">
    <source>
        <dbReference type="EMBL" id="MBM7572369.1"/>
    </source>
</evidence>
<organism evidence="1 2">
    <name type="scientific">Aquibacillus albus</name>
    <dbReference type="NCBI Taxonomy" id="1168171"/>
    <lineage>
        <taxon>Bacteria</taxon>
        <taxon>Bacillati</taxon>
        <taxon>Bacillota</taxon>
        <taxon>Bacilli</taxon>
        <taxon>Bacillales</taxon>
        <taxon>Bacillaceae</taxon>
        <taxon>Aquibacillus</taxon>
    </lineage>
</organism>
<reference evidence="1 2" key="1">
    <citation type="submission" date="2021-01" db="EMBL/GenBank/DDBJ databases">
        <title>Genomic Encyclopedia of Type Strains, Phase IV (KMG-IV): sequencing the most valuable type-strain genomes for metagenomic binning, comparative biology and taxonomic classification.</title>
        <authorList>
            <person name="Goeker M."/>
        </authorList>
    </citation>
    <scope>NUCLEOTIDE SEQUENCE [LARGE SCALE GENOMIC DNA]</scope>
    <source>
        <strain evidence="1 2">DSM 23711</strain>
    </source>
</reference>
<accession>A0ABS2N2Q1</accession>
<comment type="caution">
    <text evidence="1">The sequence shown here is derived from an EMBL/GenBank/DDBJ whole genome shotgun (WGS) entry which is preliminary data.</text>
</comment>
<dbReference type="RefSeq" id="WP_204500714.1">
    <property type="nucleotide sequence ID" value="NZ_JAFBDR010000016.1"/>
</dbReference>